<proteinExistence type="predicted"/>
<sequence>MTITRITHLPAGSDFRSLFERSAVETGFLLTVDDRLGIERLLRHRGTRNAPNPPLLNGLLRHKLRISRGTPEPASPDLVVAGSHVTYMISGEGARSGVLSMNPAPVPGHILVASLLGATLIGMRKLQKVPLLRDDGQIEVVVVLDVSPSSDDAAA</sequence>
<dbReference type="Proteomes" id="UP000030960">
    <property type="component" value="Unassembled WGS sequence"/>
</dbReference>
<organism evidence="1 2">
    <name type="scientific">Mameliella alba</name>
    <dbReference type="NCBI Taxonomy" id="561184"/>
    <lineage>
        <taxon>Bacteria</taxon>
        <taxon>Pseudomonadati</taxon>
        <taxon>Pseudomonadota</taxon>
        <taxon>Alphaproteobacteria</taxon>
        <taxon>Rhodobacterales</taxon>
        <taxon>Roseobacteraceae</taxon>
        <taxon>Mameliella</taxon>
    </lineage>
</organism>
<dbReference type="AlphaFoldDB" id="A0A0B3RQH0"/>
<protein>
    <submittedName>
        <fullName evidence="1">Nucleoside diphosphate kinase regulator</fullName>
    </submittedName>
</protein>
<gene>
    <name evidence="1" type="ORF">OA50_05343</name>
</gene>
<dbReference type="EMBL" id="JSUQ01000031">
    <property type="protein sequence ID" value="KHQ50112.1"/>
    <property type="molecule type" value="Genomic_DNA"/>
</dbReference>
<keyword evidence="1" id="KW-0808">Transferase</keyword>
<dbReference type="RefSeq" id="WP_043146583.1">
    <property type="nucleotide sequence ID" value="NZ_JSUQ01000031.1"/>
</dbReference>
<evidence type="ECO:0000313" key="1">
    <source>
        <dbReference type="EMBL" id="KHQ50112.1"/>
    </source>
</evidence>
<reference evidence="1 2" key="1">
    <citation type="submission" date="2014-10" db="EMBL/GenBank/DDBJ databases">
        <title>Genome sequence of Ponticoccus sp. strain UMTAT08 isolated from clonal culture of toxic dinoflagellate Alexandrium tamiyavanichii.</title>
        <authorList>
            <person name="Gan H.Y."/>
            <person name="Muhd D.-D."/>
            <person name="Mohd Noor M.E."/>
            <person name="Yeong Y.S."/>
            <person name="Usup G."/>
        </authorList>
    </citation>
    <scope>NUCLEOTIDE SEQUENCE [LARGE SCALE GENOMIC DNA]</scope>
    <source>
        <strain evidence="1 2">UMTAT08</strain>
    </source>
</reference>
<comment type="caution">
    <text evidence="1">The sequence shown here is derived from an EMBL/GenBank/DDBJ whole genome shotgun (WGS) entry which is preliminary data.</text>
</comment>
<dbReference type="GO" id="GO:0016301">
    <property type="term" value="F:kinase activity"/>
    <property type="evidence" value="ECO:0007669"/>
    <property type="project" value="UniProtKB-KW"/>
</dbReference>
<accession>A0A0B3RQH0</accession>
<dbReference type="OrthoDB" id="7870663at2"/>
<name>A0A0B3RQH0_9RHOB</name>
<keyword evidence="1" id="KW-0418">Kinase</keyword>
<keyword evidence="2" id="KW-1185">Reference proteome</keyword>
<evidence type="ECO:0000313" key="2">
    <source>
        <dbReference type="Proteomes" id="UP000030960"/>
    </source>
</evidence>